<reference evidence="2" key="1">
    <citation type="submission" date="2020-10" db="EMBL/GenBank/DDBJ databases">
        <authorList>
            <person name="Gilroy R."/>
        </authorList>
    </citation>
    <scope>NUCLEOTIDE SEQUENCE</scope>
    <source>
        <strain evidence="2">6919</strain>
    </source>
</reference>
<dbReference type="AlphaFoldDB" id="A0A9D9NJP2"/>
<reference evidence="2" key="2">
    <citation type="journal article" date="2021" name="PeerJ">
        <title>Extensive microbial diversity within the chicken gut microbiome revealed by metagenomics and culture.</title>
        <authorList>
            <person name="Gilroy R."/>
            <person name="Ravi A."/>
            <person name="Getino M."/>
            <person name="Pursley I."/>
            <person name="Horton D.L."/>
            <person name="Alikhan N.F."/>
            <person name="Baker D."/>
            <person name="Gharbi K."/>
            <person name="Hall N."/>
            <person name="Watson M."/>
            <person name="Adriaenssens E.M."/>
            <person name="Foster-Nyarko E."/>
            <person name="Jarju S."/>
            <person name="Secka A."/>
            <person name="Antonio M."/>
            <person name="Oren A."/>
            <person name="Chaudhuri R.R."/>
            <person name="La Ragione R."/>
            <person name="Hildebrand F."/>
            <person name="Pallen M.J."/>
        </authorList>
    </citation>
    <scope>NUCLEOTIDE SEQUENCE</scope>
    <source>
        <strain evidence="2">6919</strain>
    </source>
</reference>
<evidence type="ECO:0000313" key="3">
    <source>
        <dbReference type="Proteomes" id="UP000823598"/>
    </source>
</evidence>
<proteinExistence type="predicted"/>
<dbReference type="EMBL" id="JADIMC010000032">
    <property type="protein sequence ID" value="MBO8475847.1"/>
    <property type="molecule type" value="Genomic_DNA"/>
</dbReference>
<keyword evidence="1" id="KW-0472">Membrane</keyword>
<accession>A0A9D9NJP2</accession>
<dbReference type="Proteomes" id="UP000823598">
    <property type="component" value="Unassembled WGS sequence"/>
</dbReference>
<keyword evidence="1" id="KW-0812">Transmembrane</keyword>
<name>A0A9D9NJP2_9BACT</name>
<evidence type="ECO:0000313" key="2">
    <source>
        <dbReference type="EMBL" id="MBO8475847.1"/>
    </source>
</evidence>
<evidence type="ECO:0000256" key="1">
    <source>
        <dbReference type="SAM" id="Phobius"/>
    </source>
</evidence>
<keyword evidence="1" id="KW-1133">Transmembrane helix</keyword>
<sequence length="158" mass="17741">MENRDNMKFEGRTVNEWRKVIGRYFDAQTTDEEESALKRFLVSPEAAGREFDEARAVLGFTTVGRRLCHARRRTALRRRIAGYSAAASVALVIAFSGWAVYSGRNQCVAYINGVKCTDEDVVMAEMRRSMREMGATASSADIGATLGDMFETMDEFKE</sequence>
<feature type="transmembrane region" description="Helical" evidence="1">
    <location>
        <begin position="80"/>
        <end position="101"/>
    </location>
</feature>
<comment type="caution">
    <text evidence="2">The sequence shown here is derived from an EMBL/GenBank/DDBJ whole genome shotgun (WGS) entry which is preliminary data.</text>
</comment>
<protein>
    <submittedName>
        <fullName evidence="2">Uncharacterized protein</fullName>
    </submittedName>
</protein>
<organism evidence="2 3">
    <name type="scientific">Candidatus Limisoma faecipullorum</name>
    <dbReference type="NCBI Taxonomy" id="2840854"/>
    <lineage>
        <taxon>Bacteria</taxon>
        <taxon>Pseudomonadati</taxon>
        <taxon>Bacteroidota</taxon>
        <taxon>Bacteroidia</taxon>
        <taxon>Bacteroidales</taxon>
        <taxon>Candidatus Limisoma</taxon>
    </lineage>
</organism>
<gene>
    <name evidence="2" type="ORF">IAB88_02505</name>
</gene>